<reference evidence="7" key="1">
    <citation type="submission" date="2022-10" db="EMBL/GenBank/DDBJ databases">
        <authorList>
            <person name="Chen Y."/>
            <person name="Dougan E. K."/>
            <person name="Chan C."/>
            <person name="Rhodes N."/>
            <person name="Thang M."/>
        </authorList>
    </citation>
    <scope>NUCLEOTIDE SEQUENCE</scope>
</reference>
<evidence type="ECO:0000313" key="8">
    <source>
        <dbReference type="EMBL" id="CAL1156223.1"/>
    </source>
</evidence>
<evidence type="ECO:0000256" key="6">
    <source>
        <dbReference type="SAM" id="Phobius"/>
    </source>
</evidence>
<protein>
    <submittedName>
        <fullName evidence="9">Adenosine 3'-phospho 5'-phosphosulfate transporter 1</fullName>
    </submittedName>
</protein>
<organism evidence="7">
    <name type="scientific">Cladocopium goreaui</name>
    <dbReference type="NCBI Taxonomy" id="2562237"/>
    <lineage>
        <taxon>Eukaryota</taxon>
        <taxon>Sar</taxon>
        <taxon>Alveolata</taxon>
        <taxon>Dinophyceae</taxon>
        <taxon>Suessiales</taxon>
        <taxon>Symbiodiniaceae</taxon>
        <taxon>Cladocopium</taxon>
    </lineage>
</organism>
<evidence type="ECO:0000256" key="1">
    <source>
        <dbReference type="ARBA" id="ARBA00004141"/>
    </source>
</evidence>
<name>A0A9P1D5M7_9DINO</name>
<dbReference type="EMBL" id="CAMXCT030003169">
    <property type="protein sequence ID" value="CAL4790160.1"/>
    <property type="molecule type" value="Genomic_DNA"/>
</dbReference>
<evidence type="ECO:0000313" key="7">
    <source>
        <dbReference type="EMBL" id="CAI4002848.1"/>
    </source>
</evidence>
<gene>
    <name evidence="7" type="ORF">C1SCF055_LOCUS28765</name>
</gene>
<evidence type="ECO:0000313" key="9">
    <source>
        <dbReference type="EMBL" id="CAL4790160.1"/>
    </source>
</evidence>
<reference evidence="8" key="2">
    <citation type="submission" date="2024-04" db="EMBL/GenBank/DDBJ databases">
        <authorList>
            <person name="Chen Y."/>
            <person name="Shah S."/>
            <person name="Dougan E. K."/>
            <person name="Thang M."/>
            <person name="Chan C."/>
        </authorList>
    </citation>
    <scope>NUCLEOTIDE SEQUENCE [LARGE SCALE GENOMIC DNA]</scope>
</reference>
<dbReference type="GO" id="GO:0046964">
    <property type="term" value="F:3'-phosphoadenosine 5'-phosphosulfate transmembrane transporter activity"/>
    <property type="evidence" value="ECO:0007669"/>
    <property type="project" value="TreeGrafter"/>
</dbReference>
<keyword evidence="3 6" id="KW-0812">Transmembrane</keyword>
<keyword evidence="5 6" id="KW-0472">Membrane</keyword>
<comment type="subcellular location">
    <subcellularLocation>
        <location evidence="1">Membrane</location>
        <topology evidence="1">Multi-pass membrane protein</topology>
    </subcellularLocation>
</comment>
<feature type="transmembrane region" description="Helical" evidence="6">
    <location>
        <begin position="62"/>
        <end position="83"/>
    </location>
</feature>
<evidence type="ECO:0000313" key="10">
    <source>
        <dbReference type="Proteomes" id="UP001152797"/>
    </source>
</evidence>
<feature type="transmembrane region" description="Helical" evidence="6">
    <location>
        <begin position="148"/>
        <end position="165"/>
    </location>
</feature>
<sequence>MAVTLGCTEFLLTGPTASKVDTGSSFKGFLYLAGFLLLDGLTSTFQEKLFREHNTTKYNQMMYINLLSACVSAVTLMCTGHMLPAITFGIEHPRFFVDSAFLSGAAVASQWCIYSQIKEFGALVFAATMNVRQVVSILVSYLKYHNPVTGFQIIGFVAIFSALFYKSLASILDSKNPEKKPLLIGEKKIMEDIEKK</sequence>
<keyword evidence="2" id="KW-0813">Transport</keyword>
<dbReference type="InterPro" id="IPR013657">
    <property type="entry name" value="SCL35B1-4/HUT1"/>
</dbReference>
<dbReference type="Pfam" id="PF08449">
    <property type="entry name" value="UAA"/>
    <property type="match status" value="1"/>
</dbReference>
<evidence type="ECO:0000256" key="2">
    <source>
        <dbReference type="ARBA" id="ARBA00022448"/>
    </source>
</evidence>
<accession>A0A9P1D5M7</accession>
<keyword evidence="4 6" id="KW-1133">Transmembrane helix</keyword>
<dbReference type="PANTHER" id="PTHR10778">
    <property type="entry name" value="SOLUTE CARRIER FAMILY 35 MEMBER B"/>
    <property type="match status" value="1"/>
</dbReference>
<dbReference type="EMBL" id="CAMXCT010003169">
    <property type="protein sequence ID" value="CAI4002848.1"/>
    <property type="molecule type" value="Genomic_DNA"/>
</dbReference>
<dbReference type="PANTHER" id="PTHR10778:SF13">
    <property type="entry name" value="ADENOSINE 3'-PHOSPHO 5'-PHOSPHOSULFATE TRANSPORTER 1"/>
    <property type="match status" value="1"/>
</dbReference>
<feature type="transmembrane region" description="Helical" evidence="6">
    <location>
        <begin position="28"/>
        <end position="50"/>
    </location>
</feature>
<dbReference type="GO" id="GO:0000139">
    <property type="term" value="C:Golgi membrane"/>
    <property type="evidence" value="ECO:0007669"/>
    <property type="project" value="TreeGrafter"/>
</dbReference>
<dbReference type="AlphaFoldDB" id="A0A9P1D5M7"/>
<evidence type="ECO:0000256" key="3">
    <source>
        <dbReference type="ARBA" id="ARBA00022692"/>
    </source>
</evidence>
<evidence type="ECO:0000256" key="5">
    <source>
        <dbReference type="ARBA" id="ARBA00023136"/>
    </source>
</evidence>
<keyword evidence="10" id="KW-1185">Reference proteome</keyword>
<evidence type="ECO:0000256" key="4">
    <source>
        <dbReference type="ARBA" id="ARBA00022989"/>
    </source>
</evidence>
<dbReference type="GO" id="GO:0005789">
    <property type="term" value="C:endoplasmic reticulum membrane"/>
    <property type="evidence" value="ECO:0007669"/>
    <property type="project" value="TreeGrafter"/>
</dbReference>
<dbReference type="OrthoDB" id="1601at2759"/>
<dbReference type="EMBL" id="CAMXCT020003169">
    <property type="protein sequence ID" value="CAL1156223.1"/>
    <property type="molecule type" value="Genomic_DNA"/>
</dbReference>
<dbReference type="Proteomes" id="UP001152797">
    <property type="component" value="Unassembled WGS sequence"/>
</dbReference>
<comment type="caution">
    <text evidence="7">The sequence shown here is derived from an EMBL/GenBank/DDBJ whole genome shotgun (WGS) entry which is preliminary data.</text>
</comment>
<proteinExistence type="predicted"/>